<keyword evidence="4" id="KW-1185">Reference proteome</keyword>
<dbReference type="InterPro" id="IPR007110">
    <property type="entry name" value="Ig-like_dom"/>
</dbReference>
<dbReference type="Pfam" id="PF07686">
    <property type="entry name" value="V-set"/>
    <property type="match status" value="1"/>
</dbReference>
<dbReference type="InParanoid" id="A0A3Q1H759"/>
<dbReference type="CDD" id="cd00099">
    <property type="entry name" value="IgV"/>
    <property type="match status" value="1"/>
</dbReference>
<feature type="signal peptide" evidence="1">
    <location>
        <begin position="1"/>
        <end position="19"/>
    </location>
</feature>
<dbReference type="SUPFAM" id="SSF48726">
    <property type="entry name" value="Immunoglobulin"/>
    <property type="match status" value="1"/>
</dbReference>
<dbReference type="PANTHER" id="PTHR23267">
    <property type="entry name" value="IMMUNOGLOBULIN LIGHT CHAIN"/>
    <property type="match status" value="1"/>
</dbReference>
<evidence type="ECO:0000256" key="1">
    <source>
        <dbReference type="SAM" id="SignalP"/>
    </source>
</evidence>
<dbReference type="STRING" id="64144.ENSATEP00000004212"/>
<evidence type="ECO:0000313" key="4">
    <source>
        <dbReference type="Proteomes" id="UP000265040"/>
    </source>
</evidence>
<dbReference type="SMART" id="SM00409">
    <property type="entry name" value="IG"/>
    <property type="match status" value="1"/>
</dbReference>
<dbReference type="SMART" id="SM00408">
    <property type="entry name" value="IGc2"/>
    <property type="match status" value="1"/>
</dbReference>
<dbReference type="Ensembl" id="ENSATET00000004248.3">
    <property type="protein sequence ID" value="ENSATEP00000004212.2"/>
    <property type="gene ID" value="ENSATEG00000002929.3"/>
</dbReference>
<dbReference type="Gene3D" id="2.60.40.10">
    <property type="entry name" value="Immunoglobulins"/>
    <property type="match status" value="2"/>
</dbReference>
<evidence type="ECO:0000259" key="2">
    <source>
        <dbReference type="PROSITE" id="PS50835"/>
    </source>
</evidence>
<dbReference type="GeneTree" id="ENSGT01030000234530"/>
<accession>A0A3Q1H759</accession>
<reference evidence="3" key="3">
    <citation type="submission" date="2025-09" db="UniProtKB">
        <authorList>
            <consortium name="Ensembl"/>
        </authorList>
    </citation>
    <scope>IDENTIFICATION</scope>
</reference>
<protein>
    <recommendedName>
        <fullName evidence="2">Ig-like domain-containing protein</fullName>
    </recommendedName>
</protein>
<name>A0A3Q1H759_ANATE</name>
<dbReference type="FunCoup" id="A0A3Q1H759">
    <property type="interactions" value="19"/>
</dbReference>
<dbReference type="InterPro" id="IPR013106">
    <property type="entry name" value="Ig_V-set"/>
</dbReference>
<dbReference type="InterPro" id="IPR003598">
    <property type="entry name" value="Ig_sub2"/>
</dbReference>
<feature type="domain" description="Ig-like" evidence="2">
    <location>
        <begin position="19"/>
        <end position="121"/>
    </location>
</feature>
<proteinExistence type="predicted"/>
<reference evidence="3" key="1">
    <citation type="submission" date="2021-04" db="EMBL/GenBank/DDBJ databases">
        <authorList>
            <consortium name="Wellcome Sanger Institute Data Sharing"/>
        </authorList>
    </citation>
    <scope>NUCLEOTIDE SEQUENCE [LARGE SCALE GENOMIC DNA]</scope>
</reference>
<evidence type="ECO:0000313" key="3">
    <source>
        <dbReference type="Ensembl" id="ENSATEP00000004212.2"/>
    </source>
</evidence>
<dbReference type="InterPro" id="IPR013783">
    <property type="entry name" value="Ig-like_fold"/>
</dbReference>
<reference evidence="3" key="2">
    <citation type="submission" date="2025-08" db="UniProtKB">
        <authorList>
            <consortium name="Ensembl"/>
        </authorList>
    </citation>
    <scope>IDENTIFICATION</scope>
</reference>
<dbReference type="Proteomes" id="UP000265040">
    <property type="component" value="Chromosome 10"/>
</dbReference>
<dbReference type="InterPro" id="IPR050150">
    <property type="entry name" value="IgV_Light_Chain"/>
</dbReference>
<dbReference type="AlphaFoldDB" id="A0A3Q1H759"/>
<dbReference type="InterPro" id="IPR003599">
    <property type="entry name" value="Ig_sub"/>
</dbReference>
<feature type="chain" id="PRO_5043444892" description="Ig-like domain-containing protein" evidence="1">
    <location>
        <begin position="20"/>
        <end position="199"/>
    </location>
</feature>
<dbReference type="InterPro" id="IPR036179">
    <property type="entry name" value="Ig-like_dom_sf"/>
</dbReference>
<keyword evidence="1" id="KW-0732">Signal</keyword>
<dbReference type="PROSITE" id="PS50835">
    <property type="entry name" value="IG_LIKE"/>
    <property type="match status" value="1"/>
</dbReference>
<dbReference type="SMART" id="SM00406">
    <property type="entry name" value="IGv"/>
    <property type="match status" value="1"/>
</dbReference>
<organism evidence="3 4">
    <name type="scientific">Anabas testudineus</name>
    <name type="common">Climbing perch</name>
    <name type="synonym">Anthias testudineus</name>
    <dbReference type="NCBI Taxonomy" id="64144"/>
    <lineage>
        <taxon>Eukaryota</taxon>
        <taxon>Metazoa</taxon>
        <taxon>Chordata</taxon>
        <taxon>Craniata</taxon>
        <taxon>Vertebrata</taxon>
        <taxon>Euteleostomi</taxon>
        <taxon>Actinopterygii</taxon>
        <taxon>Neopterygii</taxon>
        <taxon>Teleostei</taxon>
        <taxon>Neoteleostei</taxon>
        <taxon>Acanthomorphata</taxon>
        <taxon>Anabantaria</taxon>
        <taxon>Anabantiformes</taxon>
        <taxon>Anabantoidei</taxon>
        <taxon>Anabantidae</taxon>
        <taxon>Anabas</taxon>
    </lineage>
</organism>
<sequence length="199" mass="22402">MTGQLGALILLSTVSLIHPTEVRQQIAFVVAEIGGNVTLRCLVSEKEGKFVHWYKQSLGYMVQTVATGSYTEQKLHGQFNNSRFTVTESESQYFLTIRNVIKEDEATYSCQSGTAYSQTFVNSTYLAVNEQNQQKSVHVKRCPQTESVQPGDAVNLQCSLLFKDKENKVHFGEHNVYWFRPGSGGSHPSLIYTHRSRSD</sequence>